<proteinExistence type="predicted"/>
<gene>
    <name evidence="4" type="ORF">SCF082_LOCUS29108</name>
</gene>
<evidence type="ECO:0000313" key="5">
    <source>
        <dbReference type="Proteomes" id="UP001642464"/>
    </source>
</evidence>
<reference evidence="4 5" key="1">
    <citation type="submission" date="2024-02" db="EMBL/GenBank/DDBJ databases">
        <authorList>
            <person name="Chen Y."/>
            <person name="Shah S."/>
            <person name="Dougan E. K."/>
            <person name="Thang M."/>
            <person name="Chan C."/>
        </authorList>
    </citation>
    <scope>NUCLEOTIDE SEQUENCE [LARGE SCALE GENOMIC DNA]</scope>
</reference>
<evidence type="ECO:0000256" key="1">
    <source>
        <dbReference type="SAM" id="MobiDB-lite"/>
    </source>
</evidence>
<dbReference type="InterPro" id="IPR050508">
    <property type="entry name" value="Methyltransf_Superfamily"/>
</dbReference>
<comment type="caution">
    <text evidence="4">The sequence shown here is derived from an EMBL/GenBank/DDBJ whole genome shotgun (WGS) entry which is preliminary data.</text>
</comment>
<dbReference type="EMBL" id="CAXAMM010023335">
    <property type="protein sequence ID" value="CAK9053461.1"/>
    <property type="molecule type" value="Genomic_DNA"/>
</dbReference>
<feature type="domain" description="RNA-editing substrate-binding complex 6 protein" evidence="3">
    <location>
        <begin position="470"/>
        <end position="759"/>
    </location>
</feature>
<dbReference type="InterPro" id="IPR029063">
    <property type="entry name" value="SAM-dependent_MTases_sf"/>
</dbReference>
<feature type="compositionally biased region" description="Basic and acidic residues" evidence="1">
    <location>
        <begin position="255"/>
        <end position="270"/>
    </location>
</feature>
<keyword evidence="4" id="KW-0808">Transferase</keyword>
<dbReference type="Proteomes" id="UP001642464">
    <property type="component" value="Unassembled WGS sequence"/>
</dbReference>
<accession>A0ABP0MPQ5</accession>
<evidence type="ECO:0000259" key="2">
    <source>
        <dbReference type="Pfam" id="PF08241"/>
    </source>
</evidence>
<organism evidence="4 5">
    <name type="scientific">Durusdinium trenchii</name>
    <dbReference type="NCBI Taxonomy" id="1381693"/>
    <lineage>
        <taxon>Eukaryota</taxon>
        <taxon>Sar</taxon>
        <taxon>Alveolata</taxon>
        <taxon>Dinophyceae</taxon>
        <taxon>Suessiales</taxon>
        <taxon>Symbiodiniaceae</taxon>
        <taxon>Durusdinium</taxon>
    </lineage>
</organism>
<keyword evidence="5" id="KW-1185">Reference proteome</keyword>
<evidence type="ECO:0000313" key="4">
    <source>
        <dbReference type="EMBL" id="CAK9053461.1"/>
    </source>
</evidence>
<dbReference type="InterPro" id="IPR013216">
    <property type="entry name" value="Methyltransf_11"/>
</dbReference>
<keyword evidence="4" id="KW-0489">Methyltransferase</keyword>
<dbReference type="PANTHER" id="PTHR42912">
    <property type="entry name" value="METHYLTRANSFERASE"/>
    <property type="match status" value="1"/>
</dbReference>
<dbReference type="GO" id="GO:0008168">
    <property type="term" value="F:methyltransferase activity"/>
    <property type="evidence" value="ECO:0007669"/>
    <property type="project" value="UniProtKB-KW"/>
</dbReference>
<dbReference type="Pfam" id="PF08241">
    <property type="entry name" value="Methyltransf_11"/>
    <property type="match status" value="1"/>
</dbReference>
<protein>
    <submittedName>
        <fullName evidence="4">Demethylmenaquinone methyltransferase</fullName>
    </submittedName>
</protein>
<name>A0ABP0MPQ5_9DINO</name>
<dbReference type="InterPro" id="IPR058917">
    <property type="entry name" value="RESC6_dom"/>
</dbReference>
<feature type="region of interest" description="Disordered" evidence="1">
    <location>
        <begin position="255"/>
        <end position="307"/>
    </location>
</feature>
<sequence>MGVVQATTLWAMAQSYHWFFAEEEAKQRSFLERYGRPTQAQRMEAYTWMAPTYDSSVETLEKGIADHYRKHVFQDASGDILEVAVGTGRIFNFLRASEVRSFMGVDLNEAMLAEARKKLGDLPFEAKVILGDGHALPFPEKSFDTVIGSMCLCAMEDPGQALAEMLRVCRPHGKVLLVEPGVARFAPTRWAQRHLGLVPNPTHEWEYGYRDDNDVYALLESCQHLKVNRVQVRGMGNWYLVREVQQKHVQAAREAQARRKQEIKKLKPLEDGSIPTKEGEQPELPAAAEGEPLQEMDSSTSRSRLGIHAPGLPDSAIALAERLLSAKSPGEVLTLGTKAVEALHTEVDQEQRSLRLGQIALSLQLLARQADGPRKAVILKDRRLAGMVESLKENAEELEVWILAAGSCALGRLASLSLGAAQATGPAHEALLACSQKKLSTFEVAQAALVLASLASVPERLASPVGRQLRESLVSTLELQSQELSPDACAHLAPALVKLRDQSAELAKGVAKRLGTGVSAVPPELLATAAKSLAALRQAPLQLMEATEQAMRRQIHLCTPRAVVYFASALSEGRGGVDAFKDFLMPAARSFILDFGCRDLCTLAECFVKASCSDPDFLADVAERLQRKVPEMGAHEVSVAFQVFAPVSYAVPQFFPAMAEKAKDLADELSPKQLTHTLQGLHSSRWADEQLLKALAARAQQLSHVLFGTHAVSVILALADAQHLDERLLRSLSETVLRSLDRLAAQDYIALLSSISQLSLELRNALPVSFLEEVLQALRLRGYGPWRLELEAVVNLLEALHGLRLEDEVLLEVVLDRLPAALQLSEINLILLVRLIETLGELPKRSRAQVAAHLHRRPKLQNALRDCITQHVIKKNLDLEARVAVAKALARLGFQDTITQEQLTRLTISPDLSKLSLEACCDLSFALASHTWAIEWNRRFAWKILRRLYLDAAPNVPEADGEEILLSCDVTLPRHPGALLRLAWALSVLNEALPMPLLKDLAEAPWPRDWGGYGLRQLQEVALHHKLQAFGEESRDLSEWIELVLEVPREDQYVPLQPRRAERVRKQISAARCGVTGAMVDRDPVSTAHPSQGTASLGLPSCANCLQEADALH</sequence>
<dbReference type="CDD" id="cd02440">
    <property type="entry name" value="AdoMet_MTases"/>
    <property type="match status" value="1"/>
</dbReference>
<dbReference type="Gene3D" id="3.40.50.150">
    <property type="entry name" value="Vaccinia Virus protein VP39"/>
    <property type="match status" value="1"/>
</dbReference>
<dbReference type="GO" id="GO:0032259">
    <property type="term" value="P:methylation"/>
    <property type="evidence" value="ECO:0007669"/>
    <property type="project" value="UniProtKB-KW"/>
</dbReference>
<feature type="domain" description="Methyltransferase type 11" evidence="2">
    <location>
        <begin position="81"/>
        <end position="176"/>
    </location>
</feature>
<dbReference type="Pfam" id="PF26188">
    <property type="entry name" value="RESC6"/>
    <property type="match status" value="1"/>
</dbReference>
<dbReference type="SUPFAM" id="SSF53335">
    <property type="entry name" value="S-adenosyl-L-methionine-dependent methyltransferases"/>
    <property type="match status" value="1"/>
</dbReference>
<dbReference type="PANTHER" id="PTHR42912:SF96">
    <property type="entry name" value="METHYLTRANSFERASE DOMAIN-CONTAINING PROTEIN"/>
    <property type="match status" value="1"/>
</dbReference>
<evidence type="ECO:0000259" key="3">
    <source>
        <dbReference type="Pfam" id="PF26188"/>
    </source>
</evidence>